<name>A0A9Q3EZ34_9BASI</name>
<evidence type="ECO:0000313" key="3">
    <source>
        <dbReference type="Proteomes" id="UP000765509"/>
    </source>
</evidence>
<reference evidence="2" key="1">
    <citation type="submission" date="2021-03" db="EMBL/GenBank/DDBJ databases">
        <title>Draft genome sequence of rust myrtle Austropuccinia psidii MF-1, a brazilian biotype.</title>
        <authorList>
            <person name="Quecine M.C."/>
            <person name="Pachon D.M.R."/>
            <person name="Bonatelli M.L."/>
            <person name="Correr F.H."/>
            <person name="Franceschini L.M."/>
            <person name="Leite T.F."/>
            <person name="Margarido G.R.A."/>
            <person name="Almeida C.A."/>
            <person name="Ferrarezi J.A."/>
            <person name="Labate C.A."/>
        </authorList>
    </citation>
    <scope>NUCLEOTIDE SEQUENCE</scope>
    <source>
        <strain evidence="2">MF-1</strain>
    </source>
</reference>
<feature type="compositionally biased region" description="Acidic residues" evidence="1">
    <location>
        <begin position="41"/>
        <end position="59"/>
    </location>
</feature>
<organism evidence="2 3">
    <name type="scientific">Austropuccinia psidii MF-1</name>
    <dbReference type="NCBI Taxonomy" id="1389203"/>
    <lineage>
        <taxon>Eukaryota</taxon>
        <taxon>Fungi</taxon>
        <taxon>Dikarya</taxon>
        <taxon>Basidiomycota</taxon>
        <taxon>Pucciniomycotina</taxon>
        <taxon>Pucciniomycetes</taxon>
        <taxon>Pucciniales</taxon>
        <taxon>Sphaerophragmiaceae</taxon>
        <taxon>Austropuccinia</taxon>
    </lineage>
</organism>
<comment type="caution">
    <text evidence="2">The sequence shown here is derived from an EMBL/GenBank/DDBJ whole genome shotgun (WGS) entry which is preliminary data.</text>
</comment>
<sequence length="98" mass="10679">MEGAAPSRRGCMNSRISRSFLDFLGGNPGISQGPRSLLGEAEYEEGEESLEEEDPEETEVAGAPESFEASNLALSTQPLASQSEPNFLKMMEKMSQFM</sequence>
<protein>
    <submittedName>
        <fullName evidence="2">Uncharacterized protein</fullName>
    </submittedName>
</protein>
<dbReference type="AlphaFoldDB" id="A0A9Q3EZ34"/>
<dbReference type="Proteomes" id="UP000765509">
    <property type="component" value="Unassembled WGS sequence"/>
</dbReference>
<dbReference type="EMBL" id="AVOT02034489">
    <property type="protein sequence ID" value="MBW0528607.1"/>
    <property type="molecule type" value="Genomic_DNA"/>
</dbReference>
<feature type="region of interest" description="Disordered" evidence="1">
    <location>
        <begin position="25"/>
        <end position="66"/>
    </location>
</feature>
<evidence type="ECO:0000313" key="2">
    <source>
        <dbReference type="EMBL" id="MBW0528607.1"/>
    </source>
</evidence>
<keyword evidence="3" id="KW-1185">Reference proteome</keyword>
<evidence type="ECO:0000256" key="1">
    <source>
        <dbReference type="SAM" id="MobiDB-lite"/>
    </source>
</evidence>
<proteinExistence type="predicted"/>
<accession>A0A9Q3EZ34</accession>
<gene>
    <name evidence="2" type="ORF">O181_068322</name>
</gene>